<name>A0A834SVN1_9FABA</name>
<dbReference type="Gene3D" id="1.10.246.220">
    <property type="match status" value="1"/>
</dbReference>
<sequence length="65" mass="7606">MPTLLEKVTWSGLELDALWVGVHKYGQEDWDTILAYTSLRVLKDKTPQDLCTKWKEELHKIISSF</sequence>
<dbReference type="OrthoDB" id="1750841at2759"/>
<dbReference type="InterPro" id="IPR009057">
    <property type="entry name" value="Homeodomain-like_sf"/>
</dbReference>
<accession>A0A834SVN1</accession>
<proteinExistence type="predicted"/>
<reference evidence="1" key="1">
    <citation type="submission" date="2020-09" db="EMBL/GenBank/DDBJ databases">
        <title>Genome-Enabled Discovery of Anthraquinone Biosynthesis in Senna tora.</title>
        <authorList>
            <person name="Kang S.-H."/>
            <person name="Pandey R.P."/>
            <person name="Lee C.-M."/>
            <person name="Sim J.-S."/>
            <person name="Jeong J.-T."/>
            <person name="Choi B.-S."/>
            <person name="Jung M."/>
            <person name="Ginzburg D."/>
            <person name="Zhao K."/>
            <person name="Won S.Y."/>
            <person name="Oh T.-J."/>
            <person name="Yu Y."/>
            <person name="Kim N.-H."/>
            <person name="Lee O.R."/>
            <person name="Lee T.-H."/>
            <person name="Bashyal P."/>
            <person name="Kim T.-S."/>
            <person name="Lee W.-H."/>
            <person name="Kawkins C."/>
            <person name="Kim C.-K."/>
            <person name="Kim J.S."/>
            <person name="Ahn B.O."/>
            <person name="Rhee S.Y."/>
            <person name="Sohng J.K."/>
        </authorList>
    </citation>
    <scope>NUCLEOTIDE SEQUENCE</scope>
    <source>
        <tissue evidence="1">Leaf</tissue>
    </source>
</reference>
<comment type="caution">
    <text evidence="1">The sequence shown here is derived from an EMBL/GenBank/DDBJ whole genome shotgun (WGS) entry which is preliminary data.</text>
</comment>
<evidence type="ECO:0000313" key="1">
    <source>
        <dbReference type="EMBL" id="KAF7810507.1"/>
    </source>
</evidence>
<keyword evidence="2" id="KW-1185">Reference proteome</keyword>
<dbReference type="EMBL" id="JAAIUW010000011">
    <property type="protein sequence ID" value="KAF7810507.1"/>
    <property type="molecule type" value="Genomic_DNA"/>
</dbReference>
<dbReference type="AlphaFoldDB" id="A0A834SVN1"/>
<protein>
    <submittedName>
        <fullName evidence="1">Protein CHROMATIN REMODELING 4</fullName>
    </submittedName>
</protein>
<gene>
    <name evidence="1" type="ORF">G2W53_037250</name>
</gene>
<organism evidence="1 2">
    <name type="scientific">Senna tora</name>
    <dbReference type="NCBI Taxonomy" id="362788"/>
    <lineage>
        <taxon>Eukaryota</taxon>
        <taxon>Viridiplantae</taxon>
        <taxon>Streptophyta</taxon>
        <taxon>Embryophyta</taxon>
        <taxon>Tracheophyta</taxon>
        <taxon>Spermatophyta</taxon>
        <taxon>Magnoliopsida</taxon>
        <taxon>eudicotyledons</taxon>
        <taxon>Gunneridae</taxon>
        <taxon>Pentapetalae</taxon>
        <taxon>rosids</taxon>
        <taxon>fabids</taxon>
        <taxon>Fabales</taxon>
        <taxon>Fabaceae</taxon>
        <taxon>Caesalpinioideae</taxon>
        <taxon>Cassia clade</taxon>
        <taxon>Senna</taxon>
    </lineage>
</organism>
<dbReference type="SUPFAM" id="SSF46689">
    <property type="entry name" value="Homeodomain-like"/>
    <property type="match status" value="1"/>
</dbReference>
<evidence type="ECO:0000313" key="2">
    <source>
        <dbReference type="Proteomes" id="UP000634136"/>
    </source>
</evidence>
<dbReference type="Proteomes" id="UP000634136">
    <property type="component" value="Unassembled WGS sequence"/>
</dbReference>